<evidence type="ECO:0000313" key="1">
    <source>
        <dbReference type="EMBL" id="MBA0824690.1"/>
    </source>
</evidence>
<proteinExistence type="predicted"/>
<reference evidence="1 2" key="1">
    <citation type="journal article" date="2019" name="Genome Biol. Evol.">
        <title>Insights into the evolution of the New World diploid cottons (Gossypium, subgenus Houzingenia) based on genome sequencing.</title>
        <authorList>
            <person name="Grover C.E."/>
            <person name="Arick M.A. 2nd"/>
            <person name="Thrash A."/>
            <person name="Conover J.L."/>
            <person name="Sanders W.S."/>
            <person name="Peterson D.G."/>
            <person name="Frelichowski J.E."/>
            <person name="Scheffler J.A."/>
            <person name="Scheffler B.E."/>
            <person name="Wendel J.F."/>
        </authorList>
    </citation>
    <scope>NUCLEOTIDE SEQUENCE [LARGE SCALE GENOMIC DNA]</scope>
    <source>
        <strain evidence="1">6</strain>
        <tissue evidence="1">Leaf</tissue>
    </source>
</reference>
<evidence type="ECO:0008006" key="3">
    <source>
        <dbReference type="Google" id="ProtNLM"/>
    </source>
</evidence>
<dbReference type="AlphaFoldDB" id="A0A7J9IRB8"/>
<protein>
    <recommendedName>
        <fullName evidence="3">RNase H type-1 domain-containing protein</fullName>
    </recommendedName>
</protein>
<dbReference type="InterPro" id="IPR052929">
    <property type="entry name" value="RNase_H-like_EbsB-rel"/>
</dbReference>
<dbReference type="PANTHER" id="PTHR47074:SF48">
    <property type="entry name" value="POLYNUCLEOTIDYL TRANSFERASE, RIBONUCLEASE H-LIKE SUPERFAMILY PROTEIN"/>
    <property type="match status" value="1"/>
</dbReference>
<gene>
    <name evidence="1" type="ORF">Goarm_021340</name>
</gene>
<evidence type="ECO:0000313" key="2">
    <source>
        <dbReference type="Proteomes" id="UP000593575"/>
    </source>
</evidence>
<sequence>MRILDKKAFEDFISTLWIIWNSRNNAIFRGKEKDAYGIWKCALPRCCRWEKPPKGVIKVNIDAVMNSCGTSLGIIARDSDVFVLSGRASFTNKVINPEWAELDASIDGFRLAHFLNVDKVIF</sequence>
<dbReference type="PANTHER" id="PTHR47074">
    <property type="entry name" value="BNAC02G40300D PROTEIN"/>
    <property type="match status" value="1"/>
</dbReference>
<organism evidence="1 2">
    <name type="scientific">Gossypium armourianum</name>
    <dbReference type="NCBI Taxonomy" id="34283"/>
    <lineage>
        <taxon>Eukaryota</taxon>
        <taxon>Viridiplantae</taxon>
        <taxon>Streptophyta</taxon>
        <taxon>Embryophyta</taxon>
        <taxon>Tracheophyta</taxon>
        <taxon>Spermatophyta</taxon>
        <taxon>Magnoliopsida</taxon>
        <taxon>eudicotyledons</taxon>
        <taxon>Gunneridae</taxon>
        <taxon>Pentapetalae</taxon>
        <taxon>rosids</taxon>
        <taxon>malvids</taxon>
        <taxon>Malvales</taxon>
        <taxon>Malvaceae</taxon>
        <taxon>Malvoideae</taxon>
        <taxon>Gossypium</taxon>
    </lineage>
</organism>
<accession>A0A7J9IRB8</accession>
<keyword evidence="2" id="KW-1185">Reference proteome</keyword>
<dbReference type="EMBL" id="JABFAE010000003">
    <property type="protein sequence ID" value="MBA0824690.1"/>
    <property type="molecule type" value="Genomic_DNA"/>
</dbReference>
<comment type="caution">
    <text evidence="1">The sequence shown here is derived from an EMBL/GenBank/DDBJ whole genome shotgun (WGS) entry which is preliminary data.</text>
</comment>
<name>A0A7J9IRB8_9ROSI</name>
<dbReference type="Proteomes" id="UP000593575">
    <property type="component" value="Unassembled WGS sequence"/>
</dbReference>